<keyword evidence="3" id="KW-1005">Bacterial flagellum biogenesis</keyword>
<dbReference type="SUPFAM" id="SSF140566">
    <property type="entry name" value="FlgN-like"/>
    <property type="match status" value="1"/>
</dbReference>
<comment type="similarity">
    <text evidence="2">Belongs to the FlgN family.</text>
</comment>
<dbReference type="Gene3D" id="1.20.58.300">
    <property type="entry name" value="FlgN-like"/>
    <property type="match status" value="1"/>
</dbReference>
<dbReference type="RefSeq" id="WP_070881904.1">
    <property type="nucleotide sequence ID" value="NZ_CP076114.1"/>
</dbReference>
<accession>A0ABY5JDH9</accession>
<reference evidence="4" key="1">
    <citation type="submission" date="2021-05" db="EMBL/GenBank/DDBJ databases">
        <title>Complete genome sequence of Pseudomonas seleniipraecipitans strain D1-6.</title>
        <authorList>
            <person name="Lafi F."/>
            <person name="Eida A."/>
            <person name="Alam I."/>
            <person name="Hert H."/>
            <person name="Saad M."/>
        </authorList>
    </citation>
    <scope>NUCLEOTIDE SEQUENCE</scope>
    <source>
        <strain evidence="4">D1-6</strain>
    </source>
</reference>
<evidence type="ECO:0000256" key="2">
    <source>
        <dbReference type="ARBA" id="ARBA00007703"/>
    </source>
</evidence>
<keyword evidence="4" id="KW-0969">Cilium</keyword>
<sequence>MIQHERLLDAMEQDLRKDSDDYVYLRGLMQELRQGLVQCDSGTIRLLNDRIQALLDTARERAARRVKLLKAVGLAFDEAGMQAFIRLYPAPRDRDMGALWAQLGQIARQCHGLNEGNGQLLACQQEILGQLLDPQSGDGLYGPQAY</sequence>
<evidence type="ECO:0000256" key="1">
    <source>
        <dbReference type="ARBA" id="ARBA00002397"/>
    </source>
</evidence>
<comment type="function">
    <text evidence="1">Required for the efficient initiation of filament assembly.</text>
</comment>
<dbReference type="Proteomes" id="UP000887421">
    <property type="component" value="Chromosome"/>
</dbReference>
<gene>
    <name evidence="4" type="ORF">D16iCDA_04280</name>
</gene>
<dbReference type="InterPro" id="IPR007809">
    <property type="entry name" value="FlgN-like"/>
</dbReference>
<keyword evidence="4" id="KW-0282">Flagellum</keyword>
<organism evidence="4 5">
    <name type="scientific">Phytopseudomonas seleniipraecipitans</name>
    <dbReference type="NCBI Taxonomy" id="640205"/>
    <lineage>
        <taxon>Bacteria</taxon>
        <taxon>Pseudomonadati</taxon>
        <taxon>Pseudomonadota</taxon>
        <taxon>Gammaproteobacteria</taxon>
        <taxon>Pseudomonadales</taxon>
        <taxon>Pseudomonadaceae</taxon>
        <taxon>Phytopseudomonas</taxon>
    </lineage>
</organism>
<evidence type="ECO:0000313" key="5">
    <source>
        <dbReference type="Proteomes" id="UP000887421"/>
    </source>
</evidence>
<keyword evidence="5" id="KW-1185">Reference proteome</keyword>
<protein>
    <submittedName>
        <fullName evidence="4">Flagellar protein FlgN</fullName>
    </submittedName>
</protein>
<evidence type="ECO:0000256" key="3">
    <source>
        <dbReference type="ARBA" id="ARBA00022795"/>
    </source>
</evidence>
<dbReference type="EMBL" id="CP076114">
    <property type="protein sequence ID" value="UUD64917.1"/>
    <property type="molecule type" value="Genomic_DNA"/>
</dbReference>
<dbReference type="InterPro" id="IPR036679">
    <property type="entry name" value="FlgN-like_sf"/>
</dbReference>
<keyword evidence="4" id="KW-0966">Cell projection</keyword>
<evidence type="ECO:0000313" key="4">
    <source>
        <dbReference type="EMBL" id="UUD64917.1"/>
    </source>
</evidence>
<dbReference type="Pfam" id="PF05130">
    <property type="entry name" value="FlgN"/>
    <property type="match status" value="1"/>
</dbReference>
<name>A0ABY5JDH9_9GAMM</name>
<proteinExistence type="inferred from homology"/>